<evidence type="ECO:0000313" key="2">
    <source>
        <dbReference type="EMBL" id="CAF0895835.1"/>
    </source>
</evidence>
<gene>
    <name evidence="1" type="ORF">JXQ802_LOCUS8846</name>
    <name evidence="3" type="ORF">JXQ802_LOCUS9460</name>
    <name evidence="2" type="ORF">PYM288_LOCUS9265</name>
</gene>
<sequence>MKIATNICTNPRTTFDKTLDTTATL</sequence>
<comment type="caution">
    <text evidence="2">The sequence shown here is derived from an EMBL/GenBank/DDBJ whole genome shotgun (WGS) entry which is preliminary data.</text>
</comment>
<accession>A0A813Z7E9</accession>
<organism evidence="2 4">
    <name type="scientific">Rotaria sordida</name>
    <dbReference type="NCBI Taxonomy" id="392033"/>
    <lineage>
        <taxon>Eukaryota</taxon>
        <taxon>Metazoa</taxon>
        <taxon>Spiralia</taxon>
        <taxon>Gnathifera</taxon>
        <taxon>Rotifera</taxon>
        <taxon>Eurotatoria</taxon>
        <taxon>Bdelloidea</taxon>
        <taxon>Philodinida</taxon>
        <taxon>Philodinidae</taxon>
        <taxon>Rotaria</taxon>
    </lineage>
</organism>
<evidence type="ECO:0000313" key="4">
    <source>
        <dbReference type="Proteomes" id="UP000663854"/>
    </source>
</evidence>
<dbReference type="Proteomes" id="UP000663854">
    <property type="component" value="Unassembled WGS sequence"/>
</dbReference>
<dbReference type="AlphaFoldDB" id="A0A813Z7E9"/>
<protein>
    <submittedName>
        <fullName evidence="2">Uncharacterized protein</fullName>
    </submittedName>
</protein>
<dbReference type="EMBL" id="CAJNOL010000159">
    <property type="protein sequence ID" value="CAF0894799.1"/>
    <property type="molecule type" value="Genomic_DNA"/>
</dbReference>
<dbReference type="Proteomes" id="UP000663870">
    <property type="component" value="Unassembled WGS sequence"/>
</dbReference>
<dbReference type="EMBL" id="CAJNOL010000174">
    <property type="protein sequence ID" value="CAF0907414.1"/>
    <property type="molecule type" value="Genomic_DNA"/>
</dbReference>
<name>A0A813Z7E9_9BILA</name>
<evidence type="ECO:0000313" key="5">
    <source>
        <dbReference type="Proteomes" id="UP000663870"/>
    </source>
</evidence>
<evidence type="ECO:0000313" key="3">
    <source>
        <dbReference type="EMBL" id="CAF0907414.1"/>
    </source>
</evidence>
<reference evidence="2" key="1">
    <citation type="submission" date="2021-02" db="EMBL/GenBank/DDBJ databases">
        <authorList>
            <person name="Nowell W R."/>
        </authorList>
    </citation>
    <scope>NUCLEOTIDE SEQUENCE</scope>
</reference>
<feature type="non-terminal residue" evidence="2">
    <location>
        <position position="1"/>
    </location>
</feature>
<evidence type="ECO:0000313" key="1">
    <source>
        <dbReference type="EMBL" id="CAF0894799.1"/>
    </source>
</evidence>
<dbReference type="EMBL" id="CAJNOH010000133">
    <property type="protein sequence ID" value="CAF0895835.1"/>
    <property type="molecule type" value="Genomic_DNA"/>
</dbReference>
<proteinExistence type="predicted"/>
<keyword evidence="5" id="KW-1185">Reference proteome</keyword>